<feature type="region of interest" description="Disordered" evidence="1">
    <location>
        <begin position="48"/>
        <end position="91"/>
    </location>
</feature>
<dbReference type="AlphaFoldDB" id="A0A8T2NW74"/>
<feature type="compositionally biased region" description="Polar residues" evidence="1">
    <location>
        <begin position="1"/>
        <end position="10"/>
    </location>
</feature>
<proteinExistence type="predicted"/>
<feature type="compositionally biased region" description="Polar residues" evidence="1">
    <location>
        <begin position="48"/>
        <end position="61"/>
    </location>
</feature>
<evidence type="ECO:0000313" key="2">
    <source>
        <dbReference type="EMBL" id="KAG9340647.1"/>
    </source>
</evidence>
<protein>
    <submittedName>
        <fullName evidence="2">Uncharacterized protein</fullName>
    </submittedName>
</protein>
<evidence type="ECO:0000256" key="1">
    <source>
        <dbReference type="SAM" id="MobiDB-lite"/>
    </source>
</evidence>
<organism evidence="2 3">
    <name type="scientific">Albula glossodonta</name>
    <name type="common">roundjaw bonefish</name>
    <dbReference type="NCBI Taxonomy" id="121402"/>
    <lineage>
        <taxon>Eukaryota</taxon>
        <taxon>Metazoa</taxon>
        <taxon>Chordata</taxon>
        <taxon>Craniata</taxon>
        <taxon>Vertebrata</taxon>
        <taxon>Euteleostomi</taxon>
        <taxon>Actinopterygii</taxon>
        <taxon>Neopterygii</taxon>
        <taxon>Teleostei</taxon>
        <taxon>Albuliformes</taxon>
        <taxon>Albulidae</taxon>
        <taxon>Albula</taxon>
    </lineage>
</organism>
<gene>
    <name evidence="2" type="ORF">JZ751_021203</name>
</gene>
<dbReference type="Proteomes" id="UP000824540">
    <property type="component" value="Unassembled WGS sequence"/>
</dbReference>
<reference evidence="2" key="1">
    <citation type="thesis" date="2021" institute="BYU ScholarsArchive" country="Provo, UT, USA">
        <title>Applications of and Algorithms for Genome Assembly and Genomic Analyses with an Emphasis on Marine Teleosts.</title>
        <authorList>
            <person name="Pickett B.D."/>
        </authorList>
    </citation>
    <scope>NUCLEOTIDE SEQUENCE</scope>
    <source>
        <strain evidence="2">HI-2016</strain>
    </source>
</reference>
<dbReference type="EMBL" id="JAFBMS010000041">
    <property type="protein sequence ID" value="KAG9340647.1"/>
    <property type="molecule type" value="Genomic_DNA"/>
</dbReference>
<feature type="region of interest" description="Disordered" evidence="1">
    <location>
        <begin position="1"/>
        <end position="33"/>
    </location>
</feature>
<name>A0A8T2NW74_9TELE</name>
<evidence type="ECO:0000313" key="3">
    <source>
        <dbReference type="Proteomes" id="UP000824540"/>
    </source>
</evidence>
<keyword evidence="3" id="KW-1185">Reference proteome</keyword>
<comment type="caution">
    <text evidence="2">The sequence shown here is derived from an EMBL/GenBank/DDBJ whole genome shotgun (WGS) entry which is preliminary data.</text>
</comment>
<accession>A0A8T2NW74</accession>
<sequence>MRESTGSALGSSGLREPLPRGLGGRGGPPDGLWGRAWGLPIAGGFESSTPLFTTTDNTQVQPAEGSAYPRLPALENHSPQKPDLPRVTADSPMGVSSKKVFELRLAPLTPVEPCYLAGMYLRSGGGGVAYLTSVAPCESCRLTSSPPRSSSWMSPIILLSTDARVSLIIS</sequence>